<gene>
    <name evidence="2" type="ORF">EVG20_g10463</name>
</gene>
<proteinExistence type="predicted"/>
<feature type="region of interest" description="Disordered" evidence="1">
    <location>
        <begin position="287"/>
        <end position="313"/>
    </location>
</feature>
<feature type="compositionally biased region" description="Basic and acidic residues" evidence="1">
    <location>
        <begin position="287"/>
        <end position="296"/>
    </location>
</feature>
<feature type="region of interest" description="Disordered" evidence="1">
    <location>
        <begin position="124"/>
        <end position="173"/>
    </location>
</feature>
<evidence type="ECO:0000313" key="3">
    <source>
        <dbReference type="Proteomes" id="UP000298327"/>
    </source>
</evidence>
<comment type="caution">
    <text evidence="2">The sequence shown here is derived from an EMBL/GenBank/DDBJ whole genome shotgun (WGS) entry which is preliminary data.</text>
</comment>
<organism evidence="2 3">
    <name type="scientific">Dentipellis fragilis</name>
    <dbReference type="NCBI Taxonomy" id="205917"/>
    <lineage>
        <taxon>Eukaryota</taxon>
        <taxon>Fungi</taxon>
        <taxon>Dikarya</taxon>
        <taxon>Basidiomycota</taxon>
        <taxon>Agaricomycotina</taxon>
        <taxon>Agaricomycetes</taxon>
        <taxon>Russulales</taxon>
        <taxon>Hericiaceae</taxon>
        <taxon>Dentipellis</taxon>
    </lineage>
</organism>
<keyword evidence="3" id="KW-1185">Reference proteome</keyword>
<sequence length="313" mass="34370">MRIIYHLVHPETFGQPSTVEVPISTATVPPHPAPMPELLFAASIKLEADRIKSLTPLGRALLGTSPNPMYNTPSSKPFGMPVMQEQHGLHIAANHIPLQPCNNGYLATEHFPRGMFSVQDGVVPPSSTVDEKRSGSAETPNTVQPHIPIPETVGRAPSSGPQRSDTRSRGRELKKPIRFSDDCQYPVTTETRFNTGKEWECPFPDCDSSIADKEMEMGTHFAEAHPLATSGDRCALLVKKRNEEQSTRSCGDHLKGIRGLGKHVLTVHMGLGKKSFRRCGAMIVRGMKSDGSDSHAMKRHMKSTKCRNAQNAH</sequence>
<reference evidence="2 3" key="1">
    <citation type="submission" date="2019-02" db="EMBL/GenBank/DDBJ databases">
        <title>Genome sequencing of the rare red list fungi Dentipellis fragilis.</title>
        <authorList>
            <person name="Buettner E."/>
            <person name="Kellner H."/>
        </authorList>
    </citation>
    <scope>NUCLEOTIDE SEQUENCE [LARGE SCALE GENOMIC DNA]</scope>
    <source>
        <strain evidence="2 3">DSM 105465</strain>
    </source>
</reference>
<evidence type="ECO:0000313" key="2">
    <source>
        <dbReference type="EMBL" id="TFY52645.1"/>
    </source>
</evidence>
<dbReference type="AlphaFoldDB" id="A0A4Y9XRE6"/>
<accession>A0A4Y9XRE6</accession>
<name>A0A4Y9XRE6_9AGAM</name>
<dbReference type="OrthoDB" id="10516991at2759"/>
<evidence type="ECO:0000256" key="1">
    <source>
        <dbReference type="SAM" id="MobiDB-lite"/>
    </source>
</evidence>
<feature type="compositionally biased region" description="Basic and acidic residues" evidence="1">
    <location>
        <begin position="164"/>
        <end position="173"/>
    </location>
</feature>
<protein>
    <submittedName>
        <fullName evidence="2">Uncharacterized protein</fullName>
    </submittedName>
</protein>
<dbReference type="EMBL" id="SEOQ01001273">
    <property type="protein sequence ID" value="TFY52645.1"/>
    <property type="molecule type" value="Genomic_DNA"/>
</dbReference>
<dbReference type="Proteomes" id="UP000298327">
    <property type="component" value="Unassembled WGS sequence"/>
</dbReference>